<dbReference type="PROSITE" id="PS50994">
    <property type="entry name" value="INTEGRASE"/>
    <property type="match status" value="1"/>
</dbReference>
<dbReference type="SUPFAM" id="SSF53098">
    <property type="entry name" value="Ribonuclease H-like"/>
    <property type="match status" value="1"/>
</dbReference>
<dbReference type="OrthoDB" id="413361at2759"/>
<evidence type="ECO:0000313" key="3">
    <source>
        <dbReference type="EMBL" id="GBP25141.1"/>
    </source>
</evidence>
<dbReference type="AlphaFoldDB" id="A0A4C1UFC7"/>
<dbReference type="STRING" id="151549.A0A4C1UFC7"/>
<gene>
    <name evidence="3" type="ORF">EVAR_19623_1</name>
</gene>
<dbReference type="InterPro" id="IPR039537">
    <property type="entry name" value="Retrotran_Ty1/copia-like"/>
</dbReference>
<dbReference type="EMBL" id="BGZK01000169">
    <property type="protein sequence ID" value="GBP25141.1"/>
    <property type="molecule type" value="Genomic_DNA"/>
</dbReference>
<dbReference type="PANTHER" id="PTHR42648">
    <property type="entry name" value="TRANSPOSASE, PUTATIVE-RELATED"/>
    <property type="match status" value="1"/>
</dbReference>
<name>A0A4C1UFC7_EUMVA</name>
<dbReference type="GO" id="GO:0015074">
    <property type="term" value="P:DNA integration"/>
    <property type="evidence" value="ECO:0007669"/>
    <property type="project" value="InterPro"/>
</dbReference>
<dbReference type="InterPro" id="IPR057670">
    <property type="entry name" value="SH3_retrovirus"/>
</dbReference>
<dbReference type="GO" id="GO:0003676">
    <property type="term" value="F:nucleic acid binding"/>
    <property type="evidence" value="ECO:0007669"/>
    <property type="project" value="InterPro"/>
</dbReference>
<feature type="region of interest" description="Disordered" evidence="1">
    <location>
        <begin position="165"/>
        <end position="200"/>
    </location>
</feature>
<sequence length="200" mass="22759">MTNYLKQCGIVHQKTNSYTPEQNGLCEGYNRSLVEKARCLLYDAQFEKFLWAEADNIAVFIKNRTPAAGLDQNTTPFEIWTGRKPNLSQLKIFASQVMVHIPKEKRRKWNKKAKKMLLVGYSENVKGYRLYDPTSHNVIVDRDVVVMENTDYSLTTSIAIDEKNQLDRAADVASPSNSDEENSNDKTYVPDNSSSDTSSH</sequence>
<accession>A0A4C1UFC7</accession>
<evidence type="ECO:0000313" key="4">
    <source>
        <dbReference type="Proteomes" id="UP000299102"/>
    </source>
</evidence>
<dbReference type="PANTHER" id="PTHR42648:SF28">
    <property type="entry name" value="TRANSPOSON-ENCODED PROTEIN WITH RIBONUCLEASE H-LIKE AND RETROVIRUS ZINC FINGER-LIKE DOMAINS"/>
    <property type="match status" value="1"/>
</dbReference>
<keyword evidence="4" id="KW-1185">Reference proteome</keyword>
<evidence type="ECO:0000256" key="1">
    <source>
        <dbReference type="SAM" id="MobiDB-lite"/>
    </source>
</evidence>
<organism evidence="3 4">
    <name type="scientific">Eumeta variegata</name>
    <name type="common">Bagworm moth</name>
    <name type="synonym">Eumeta japonica</name>
    <dbReference type="NCBI Taxonomy" id="151549"/>
    <lineage>
        <taxon>Eukaryota</taxon>
        <taxon>Metazoa</taxon>
        <taxon>Ecdysozoa</taxon>
        <taxon>Arthropoda</taxon>
        <taxon>Hexapoda</taxon>
        <taxon>Insecta</taxon>
        <taxon>Pterygota</taxon>
        <taxon>Neoptera</taxon>
        <taxon>Endopterygota</taxon>
        <taxon>Lepidoptera</taxon>
        <taxon>Glossata</taxon>
        <taxon>Ditrysia</taxon>
        <taxon>Tineoidea</taxon>
        <taxon>Psychidae</taxon>
        <taxon>Oiketicinae</taxon>
        <taxon>Eumeta</taxon>
    </lineage>
</organism>
<dbReference type="InterPro" id="IPR036397">
    <property type="entry name" value="RNaseH_sf"/>
</dbReference>
<dbReference type="Gene3D" id="3.30.420.10">
    <property type="entry name" value="Ribonuclease H-like superfamily/Ribonuclease H"/>
    <property type="match status" value="1"/>
</dbReference>
<dbReference type="InterPro" id="IPR012337">
    <property type="entry name" value="RNaseH-like_sf"/>
</dbReference>
<protein>
    <submittedName>
        <fullName evidence="3">Retrovirus-related Pol polyprotein from transposon TNT 1-94</fullName>
    </submittedName>
</protein>
<evidence type="ECO:0000259" key="2">
    <source>
        <dbReference type="PROSITE" id="PS50994"/>
    </source>
</evidence>
<feature type="domain" description="Integrase catalytic" evidence="2">
    <location>
        <begin position="1"/>
        <end position="84"/>
    </location>
</feature>
<comment type="caution">
    <text evidence="3">The sequence shown here is derived from an EMBL/GenBank/DDBJ whole genome shotgun (WGS) entry which is preliminary data.</text>
</comment>
<reference evidence="3 4" key="1">
    <citation type="journal article" date="2019" name="Commun. Biol.">
        <title>The bagworm genome reveals a unique fibroin gene that provides high tensile strength.</title>
        <authorList>
            <person name="Kono N."/>
            <person name="Nakamura H."/>
            <person name="Ohtoshi R."/>
            <person name="Tomita M."/>
            <person name="Numata K."/>
            <person name="Arakawa K."/>
        </authorList>
    </citation>
    <scope>NUCLEOTIDE SEQUENCE [LARGE SCALE GENOMIC DNA]</scope>
</reference>
<dbReference type="Pfam" id="PF25597">
    <property type="entry name" value="SH3_retrovirus"/>
    <property type="match status" value="1"/>
</dbReference>
<proteinExistence type="predicted"/>
<dbReference type="InterPro" id="IPR001584">
    <property type="entry name" value="Integrase_cat-core"/>
</dbReference>
<feature type="compositionally biased region" description="Polar residues" evidence="1">
    <location>
        <begin position="190"/>
        <end position="200"/>
    </location>
</feature>
<dbReference type="Proteomes" id="UP000299102">
    <property type="component" value="Unassembled WGS sequence"/>
</dbReference>